<proteinExistence type="predicted"/>
<name>A0ABU4HL64_9ACTN</name>
<evidence type="ECO:0000259" key="1">
    <source>
        <dbReference type="Pfam" id="PF02900"/>
    </source>
</evidence>
<keyword evidence="3" id="KW-1185">Reference proteome</keyword>
<feature type="domain" description="Extradiol ring-cleavage dioxygenase class III enzyme subunit B" evidence="1">
    <location>
        <begin position="8"/>
        <end position="263"/>
    </location>
</feature>
<evidence type="ECO:0000313" key="2">
    <source>
        <dbReference type="EMBL" id="MDW5594039.1"/>
    </source>
</evidence>
<sequence>MADLVLAVSASHAPGLTGWMDRADDATRRSVEGAYGSIGQQIRDAELDVLVMVANDHLVNYDPDDYPDFAVGTDAVHSGPAEWFKPWLNVDDYRLTGHPEVARTLLDGLSGNGLRVVDRPQMLFDDNISVPTTVTGLANSDMPIVPIMQNCTVPPVPDQHASYAMGQRLGAVIREQLPDGMRVGLFGTGGMSHEPGGERYLEIDEAYDRDFLDLIERHQHDHAAFLEAATYERMEAAGAGGTAELLSWIAVMGAIGEQPVEVLCYAAVPEWRCGVGAVRWNLATA</sequence>
<gene>
    <name evidence="2" type="ORF">R7226_06820</name>
</gene>
<organism evidence="2 3">
    <name type="scientific">Conexibacter stalactiti</name>
    <dbReference type="NCBI Taxonomy" id="1940611"/>
    <lineage>
        <taxon>Bacteria</taxon>
        <taxon>Bacillati</taxon>
        <taxon>Actinomycetota</taxon>
        <taxon>Thermoleophilia</taxon>
        <taxon>Solirubrobacterales</taxon>
        <taxon>Conexibacteraceae</taxon>
        <taxon>Conexibacter</taxon>
    </lineage>
</organism>
<reference evidence="3" key="1">
    <citation type="submission" date="2023-07" db="EMBL/GenBank/DDBJ databases">
        <title>Conexibacter stalactiti sp. nov., isolated from stalactites in a lava cave and emended description of the genus Conexibacter.</title>
        <authorList>
            <person name="Lee S.D."/>
        </authorList>
    </citation>
    <scope>NUCLEOTIDE SEQUENCE [LARGE SCALE GENOMIC DNA]</scope>
    <source>
        <strain evidence="3">KCTC 39840</strain>
    </source>
</reference>
<comment type="caution">
    <text evidence="2">The sequence shown here is derived from an EMBL/GenBank/DDBJ whole genome shotgun (WGS) entry which is preliminary data.</text>
</comment>
<dbReference type="Proteomes" id="UP001284601">
    <property type="component" value="Unassembled WGS sequence"/>
</dbReference>
<dbReference type="Gene3D" id="3.40.830.10">
    <property type="entry name" value="LigB-like"/>
    <property type="match status" value="1"/>
</dbReference>
<dbReference type="InterPro" id="IPR004183">
    <property type="entry name" value="Xdiol_dOase_suB"/>
</dbReference>
<dbReference type="Pfam" id="PF02900">
    <property type="entry name" value="LigB"/>
    <property type="match status" value="1"/>
</dbReference>
<evidence type="ECO:0000313" key="3">
    <source>
        <dbReference type="Proteomes" id="UP001284601"/>
    </source>
</evidence>
<dbReference type="SUPFAM" id="SSF53213">
    <property type="entry name" value="LigB-like"/>
    <property type="match status" value="1"/>
</dbReference>
<accession>A0ABU4HL64</accession>
<dbReference type="CDD" id="cd07359">
    <property type="entry name" value="PCA_45_Doxase_B_like"/>
    <property type="match status" value="1"/>
</dbReference>
<dbReference type="EMBL" id="JAWSTH010000011">
    <property type="protein sequence ID" value="MDW5594039.1"/>
    <property type="molecule type" value="Genomic_DNA"/>
</dbReference>
<protein>
    <recommendedName>
        <fullName evidence="1">Extradiol ring-cleavage dioxygenase class III enzyme subunit B domain-containing protein</fullName>
    </recommendedName>
</protein>